<evidence type="ECO:0000256" key="7">
    <source>
        <dbReference type="ARBA" id="ARBA00022917"/>
    </source>
</evidence>
<dbReference type="SUPFAM" id="SSF52374">
    <property type="entry name" value="Nucleotidylyl transferase"/>
    <property type="match status" value="1"/>
</dbReference>
<dbReference type="Gene3D" id="3.40.50.620">
    <property type="entry name" value="HUPs"/>
    <property type="match status" value="2"/>
</dbReference>
<organism evidence="15 16">
    <name type="scientific">Exophiala spinifera</name>
    <dbReference type="NCBI Taxonomy" id="91928"/>
    <lineage>
        <taxon>Eukaryota</taxon>
        <taxon>Fungi</taxon>
        <taxon>Dikarya</taxon>
        <taxon>Ascomycota</taxon>
        <taxon>Pezizomycotina</taxon>
        <taxon>Eurotiomycetes</taxon>
        <taxon>Chaetothyriomycetidae</taxon>
        <taxon>Chaetothyriales</taxon>
        <taxon>Herpotrichiellaceae</taxon>
        <taxon>Exophiala</taxon>
    </lineage>
</organism>
<dbReference type="GO" id="GO:0000049">
    <property type="term" value="F:tRNA binding"/>
    <property type="evidence" value="ECO:0007669"/>
    <property type="project" value="InterPro"/>
</dbReference>
<dbReference type="RefSeq" id="XP_016237906.1">
    <property type="nucleotide sequence ID" value="XM_016379229.1"/>
</dbReference>
<keyword evidence="7 12" id="KW-0648">Protein biosynthesis</keyword>
<dbReference type="Gene3D" id="1.10.10.830">
    <property type="entry name" value="Ile-tRNA synthetase CP2 domain-like"/>
    <property type="match status" value="1"/>
</dbReference>
<evidence type="ECO:0000256" key="10">
    <source>
        <dbReference type="ARBA" id="ARBA00048359"/>
    </source>
</evidence>
<accession>A0A0D2BGC2</accession>
<evidence type="ECO:0000256" key="9">
    <source>
        <dbReference type="ARBA" id="ARBA00032665"/>
    </source>
</evidence>
<dbReference type="GO" id="GO:0004822">
    <property type="term" value="F:isoleucine-tRNA ligase activity"/>
    <property type="evidence" value="ECO:0007669"/>
    <property type="project" value="UniProtKB-EC"/>
</dbReference>
<keyword evidence="8 12" id="KW-0030">Aminoacyl-tRNA synthetase</keyword>
<evidence type="ECO:0000259" key="13">
    <source>
        <dbReference type="Pfam" id="PF00133"/>
    </source>
</evidence>
<proteinExistence type="inferred from homology"/>
<dbReference type="GO" id="GO:0002161">
    <property type="term" value="F:aminoacyl-tRNA deacylase activity"/>
    <property type="evidence" value="ECO:0007669"/>
    <property type="project" value="InterPro"/>
</dbReference>
<dbReference type="VEuPathDB" id="FungiDB:PV08_04885"/>
<dbReference type="InterPro" id="IPR050081">
    <property type="entry name" value="Ile-tRNA_ligase"/>
</dbReference>
<evidence type="ECO:0000256" key="2">
    <source>
        <dbReference type="ARBA" id="ARBA00005594"/>
    </source>
</evidence>
<dbReference type="InterPro" id="IPR002301">
    <property type="entry name" value="Ile-tRNA-ligase"/>
</dbReference>
<evidence type="ECO:0000256" key="1">
    <source>
        <dbReference type="ARBA" id="ARBA00004173"/>
    </source>
</evidence>
<keyword evidence="6 12" id="KW-0067">ATP-binding</keyword>
<dbReference type="InterPro" id="IPR009008">
    <property type="entry name" value="Val/Leu/Ile-tRNA-synth_edit"/>
</dbReference>
<evidence type="ECO:0000256" key="11">
    <source>
        <dbReference type="ARBA" id="ARBA00068280"/>
    </source>
</evidence>
<evidence type="ECO:0000256" key="3">
    <source>
        <dbReference type="ARBA" id="ARBA00013165"/>
    </source>
</evidence>
<dbReference type="InterPro" id="IPR033708">
    <property type="entry name" value="Anticodon_Ile_BEm"/>
</dbReference>
<gene>
    <name evidence="15" type="ORF">PV08_04885</name>
</gene>
<dbReference type="GO" id="GO:0005739">
    <property type="term" value="C:mitochondrion"/>
    <property type="evidence" value="ECO:0007669"/>
    <property type="project" value="UniProtKB-SubCell"/>
</dbReference>
<evidence type="ECO:0000313" key="15">
    <source>
        <dbReference type="EMBL" id="KIW17690.1"/>
    </source>
</evidence>
<dbReference type="HAMAP" id="MF_02002">
    <property type="entry name" value="Ile_tRNA_synth_type1"/>
    <property type="match status" value="1"/>
</dbReference>
<keyword evidence="4 12" id="KW-0436">Ligase</keyword>
<dbReference type="SUPFAM" id="SSF47323">
    <property type="entry name" value="Anticodon-binding domain of a subclass of class I aminoacyl-tRNA synthetases"/>
    <property type="match status" value="1"/>
</dbReference>
<evidence type="ECO:0000256" key="8">
    <source>
        <dbReference type="ARBA" id="ARBA00023146"/>
    </source>
</evidence>
<dbReference type="GO" id="GO:0006428">
    <property type="term" value="P:isoleucyl-tRNA aminoacylation"/>
    <property type="evidence" value="ECO:0007669"/>
    <property type="project" value="InterPro"/>
</dbReference>
<dbReference type="STRING" id="91928.A0A0D2BGC2"/>
<evidence type="ECO:0000256" key="4">
    <source>
        <dbReference type="ARBA" id="ARBA00022598"/>
    </source>
</evidence>
<feature type="domain" description="Methionyl/Valyl/Leucyl/Isoleucyl-tRNA synthetase anticodon-binding" evidence="14">
    <location>
        <begin position="732"/>
        <end position="888"/>
    </location>
</feature>
<dbReference type="Pfam" id="PF08264">
    <property type="entry name" value="Anticodon_1"/>
    <property type="match status" value="1"/>
</dbReference>
<dbReference type="InterPro" id="IPR002300">
    <property type="entry name" value="aa-tRNA-synth_Ia"/>
</dbReference>
<dbReference type="Pfam" id="PF00133">
    <property type="entry name" value="tRNA-synt_1"/>
    <property type="match status" value="1"/>
</dbReference>
<dbReference type="InterPro" id="IPR023585">
    <property type="entry name" value="Ile-tRNA-ligase_type1"/>
</dbReference>
<keyword evidence="16" id="KW-1185">Reference proteome</keyword>
<name>A0A0D2BGC2_9EURO</name>
<dbReference type="NCBIfam" id="TIGR00392">
    <property type="entry name" value="ileS"/>
    <property type="match status" value="1"/>
</dbReference>
<evidence type="ECO:0000256" key="5">
    <source>
        <dbReference type="ARBA" id="ARBA00022741"/>
    </source>
</evidence>
<dbReference type="CDD" id="cd07960">
    <property type="entry name" value="Anticodon_Ia_Ile_BEm"/>
    <property type="match status" value="1"/>
</dbReference>
<dbReference type="EMBL" id="KN847494">
    <property type="protein sequence ID" value="KIW17690.1"/>
    <property type="molecule type" value="Genomic_DNA"/>
</dbReference>
<reference evidence="15 16" key="1">
    <citation type="submission" date="2015-01" db="EMBL/GenBank/DDBJ databases">
        <title>The Genome Sequence of Exophiala spinifera CBS89968.</title>
        <authorList>
            <consortium name="The Broad Institute Genomics Platform"/>
            <person name="Cuomo C."/>
            <person name="de Hoog S."/>
            <person name="Gorbushina A."/>
            <person name="Stielow B."/>
            <person name="Teixiera M."/>
            <person name="Abouelleil A."/>
            <person name="Chapman S.B."/>
            <person name="Priest M."/>
            <person name="Young S.K."/>
            <person name="Wortman J."/>
            <person name="Nusbaum C."/>
            <person name="Birren B."/>
        </authorList>
    </citation>
    <scope>NUCLEOTIDE SEQUENCE [LARGE SCALE GENOMIC DNA]</scope>
    <source>
        <strain evidence="15 16">CBS 89968</strain>
    </source>
</reference>
<dbReference type="InterPro" id="IPR014729">
    <property type="entry name" value="Rossmann-like_a/b/a_fold"/>
</dbReference>
<keyword evidence="5 12" id="KW-0547">Nucleotide-binding</keyword>
<protein>
    <recommendedName>
        <fullName evidence="11">Isoleucine--tRNA ligase, mitochondrial</fullName>
        <ecNumber evidence="3">6.1.1.5</ecNumber>
    </recommendedName>
    <alternativeName>
        <fullName evidence="9">Isoleucyl-tRNA synthetase</fullName>
    </alternativeName>
</protein>
<evidence type="ECO:0000313" key="16">
    <source>
        <dbReference type="Proteomes" id="UP000053328"/>
    </source>
</evidence>
<dbReference type="PANTHER" id="PTHR42765">
    <property type="entry name" value="SOLEUCYL-TRNA SYNTHETASE"/>
    <property type="match status" value="1"/>
</dbReference>
<comment type="subcellular location">
    <subcellularLocation>
        <location evidence="1">Mitochondrion</location>
    </subcellularLocation>
</comment>
<dbReference type="FunFam" id="3.40.50.620:FF:000111">
    <property type="entry name" value="Mitochondrial isoleucyl-tRNA synthetase"/>
    <property type="match status" value="1"/>
</dbReference>
<evidence type="ECO:0000256" key="12">
    <source>
        <dbReference type="RuleBase" id="RU363035"/>
    </source>
</evidence>
<dbReference type="PANTHER" id="PTHR42765:SF1">
    <property type="entry name" value="ISOLEUCINE--TRNA LIGASE, MITOCHONDRIAL"/>
    <property type="match status" value="1"/>
</dbReference>
<dbReference type="GeneID" id="27331968"/>
<dbReference type="HOGENOM" id="CLU_001493_7_2_1"/>
<dbReference type="InterPro" id="IPR013155">
    <property type="entry name" value="M/V/L/I-tRNA-synth_anticd-bd"/>
</dbReference>
<dbReference type="GO" id="GO:0032543">
    <property type="term" value="P:mitochondrial translation"/>
    <property type="evidence" value="ECO:0007669"/>
    <property type="project" value="TreeGrafter"/>
</dbReference>
<evidence type="ECO:0000259" key="14">
    <source>
        <dbReference type="Pfam" id="PF08264"/>
    </source>
</evidence>
<dbReference type="Gene3D" id="1.10.730.20">
    <property type="match status" value="1"/>
</dbReference>
<dbReference type="EC" id="6.1.1.5" evidence="3"/>
<dbReference type="PRINTS" id="PR00984">
    <property type="entry name" value="TRNASYNTHILE"/>
</dbReference>
<dbReference type="InterPro" id="IPR009080">
    <property type="entry name" value="tRNAsynth_Ia_anticodon-bd"/>
</dbReference>
<sequence>MTQVAKDAARFLKSTLRLPSSTFPPRPRPADIAKYLPKCTDELYAWQRRERPASNTFVLHDGPPYANGDLHVGHALNKIIKDIICRSRLAEGKRIDYVPGWDCHGLPIELKALEHHGWARGQGVDPVAIRKAARKFAYKTVERQMAGFRSWGVMGDWGNHWLTMQKDFELRQLSVFQTMAEHGLIYRKNKPVYWSPSSGTALAEAELEYQEDHVSNAALVKFQLNGGIGSVVEPVYALVWTTTPWTLPANQAIAIHSGLQYSLVRLGRHGLVIVARSRLPYLEETTGEQAEIVMEDIPTGEVLQSTYSGIQQLATGPETRPIIHADFVSADSGTGLVHCAPGHGMEDYEALQPLIKSGIVSVKAPVDNSGRFDDSASPSNPSMLAGKYVFKEGNQAVLEMLKTENLLVHQHSYKHKYPIDWRTKEPVIIRATAQWFADISKIRADTLSALDSVKFLPETGRSRLRSFVENRSEWCISRQRAWGVPIPAIYHKVTGEAVLTPESVTHITNVINERGIDAWWSDAPDDPAWISPSLASDTSGFVRGTDTMDVWFDSGTSWMYMLKDQDDSQPQSRPLADVYVEGTDQHRGWFQSSLLTNISYQKSIHPDASSSYAPFRILATHGFTLDAHGKKMSKSLGNVIAPDQIITGIEPVLKPTAAKKQKRENHPLGPDALRLWVASSEWTKDVVISEKVVSAVHNALDKYRLTFKMLLGMLADFDPSMAVSYDQMSRLDQIAMHHLYSASTAVRRAFSDLEFHKAESSIYRWVAMDLSSFYFEAIKDTIYCDKPNSERRLSAQTALHHIFCQLQEMLSPITPLLVEETWAYSPEAYKTGVQHPLKRVWENLPSTWYDPRLQRTLPSLMAIKSSVNGAQEAARTSKLMGQSLASDVTLYLSSAVDVSSIPEETWKEILVVSGFHICRDGEQPGNVEDLNMQDGSAWARASEIVSTGGEKLGVALVQSPQKDKCSRCWKYVVESEEPATTSDSAELETMGEPPLCERCTDAVAAFRK</sequence>
<dbReference type="AlphaFoldDB" id="A0A0D2BGC2"/>
<feature type="domain" description="Aminoacyl-tRNA synthetase class Ia" evidence="13">
    <location>
        <begin position="43"/>
        <end position="688"/>
    </location>
</feature>
<dbReference type="PROSITE" id="PS00178">
    <property type="entry name" value="AA_TRNA_LIGASE_I"/>
    <property type="match status" value="1"/>
</dbReference>
<dbReference type="Gene3D" id="3.90.740.10">
    <property type="entry name" value="Valyl/Leucyl/Isoleucyl-tRNA synthetase, editing domain"/>
    <property type="match status" value="1"/>
</dbReference>
<dbReference type="GO" id="GO:0005524">
    <property type="term" value="F:ATP binding"/>
    <property type="evidence" value="ECO:0007669"/>
    <property type="project" value="UniProtKB-KW"/>
</dbReference>
<dbReference type="SUPFAM" id="SSF50677">
    <property type="entry name" value="ValRS/IleRS/LeuRS editing domain"/>
    <property type="match status" value="1"/>
</dbReference>
<dbReference type="OrthoDB" id="10264412at2759"/>
<comment type="catalytic activity">
    <reaction evidence="10">
        <text>tRNA(Ile) + L-isoleucine + ATP = L-isoleucyl-tRNA(Ile) + AMP + diphosphate</text>
        <dbReference type="Rhea" id="RHEA:11060"/>
        <dbReference type="Rhea" id="RHEA-COMP:9666"/>
        <dbReference type="Rhea" id="RHEA-COMP:9695"/>
        <dbReference type="ChEBI" id="CHEBI:30616"/>
        <dbReference type="ChEBI" id="CHEBI:33019"/>
        <dbReference type="ChEBI" id="CHEBI:58045"/>
        <dbReference type="ChEBI" id="CHEBI:78442"/>
        <dbReference type="ChEBI" id="CHEBI:78528"/>
        <dbReference type="ChEBI" id="CHEBI:456215"/>
        <dbReference type="EC" id="6.1.1.5"/>
    </reaction>
</comment>
<evidence type="ECO:0000256" key="6">
    <source>
        <dbReference type="ARBA" id="ARBA00022840"/>
    </source>
</evidence>
<dbReference type="InterPro" id="IPR001412">
    <property type="entry name" value="aa-tRNA-synth_I_CS"/>
</dbReference>
<comment type="similarity">
    <text evidence="2 12">Belongs to the class-I aminoacyl-tRNA synthetase family.</text>
</comment>
<dbReference type="Proteomes" id="UP000053328">
    <property type="component" value="Unassembled WGS sequence"/>
</dbReference>